<dbReference type="PANTHER" id="PTHR47784">
    <property type="entry name" value="STEROL UPTAKE CONTROL PROTEIN 2"/>
    <property type="match status" value="1"/>
</dbReference>
<dbReference type="EMBL" id="JBFCZG010000011">
    <property type="protein sequence ID" value="KAL3417208.1"/>
    <property type="molecule type" value="Genomic_DNA"/>
</dbReference>
<accession>A0ABR4P1N7</accession>
<evidence type="ECO:0000256" key="1">
    <source>
        <dbReference type="ARBA" id="ARBA00023242"/>
    </source>
</evidence>
<feature type="chain" id="PRO_5046067781" evidence="2">
    <location>
        <begin position="23"/>
        <end position="440"/>
    </location>
</feature>
<gene>
    <name evidence="3" type="ORF">PVAG01_11208</name>
</gene>
<reference evidence="3 4" key="1">
    <citation type="submission" date="2024-06" db="EMBL/GenBank/DDBJ databases">
        <title>Complete genome of Phlyctema vagabunda strain 19-DSS-EL-015.</title>
        <authorList>
            <person name="Fiorenzani C."/>
        </authorList>
    </citation>
    <scope>NUCLEOTIDE SEQUENCE [LARGE SCALE GENOMIC DNA]</scope>
    <source>
        <strain evidence="3 4">19-DSS-EL-015</strain>
    </source>
</reference>
<dbReference type="InterPro" id="IPR001138">
    <property type="entry name" value="Zn2Cys6_DnaBD"/>
</dbReference>
<dbReference type="Proteomes" id="UP001629113">
    <property type="component" value="Unassembled WGS sequence"/>
</dbReference>
<keyword evidence="1" id="KW-0539">Nucleus</keyword>
<keyword evidence="4" id="KW-1185">Reference proteome</keyword>
<evidence type="ECO:0000256" key="2">
    <source>
        <dbReference type="SAM" id="SignalP"/>
    </source>
</evidence>
<evidence type="ECO:0000313" key="3">
    <source>
        <dbReference type="EMBL" id="KAL3417208.1"/>
    </source>
</evidence>
<comment type="caution">
    <text evidence="3">The sequence shown here is derived from an EMBL/GenBank/DDBJ whole genome shotgun (WGS) entry which is preliminary data.</text>
</comment>
<dbReference type="CDD" id="cd00067">
    <property type="entry name" value="GAL4"/>
    <property type="match status" value="1"/>
</dbReference>
<dbReference type="PANTHER" id="PTHR47784:SF4">
    <property type="entry name" value="ZN(II)2CYS6 TRANSCRIPTION FACTOR (EUROFUNG)"/>
    <property type="match status" value="1"/>
</dbReference>
<dbReference type="InterPro" id="IPR053157">
    <property type="entry name" value="Sterol_Uptake_Regulator"/>
</dbReference>
<name>A0ABR4P1N7_9HELO</name>
<keyword evidence="2" id="KW-0732">Signal</keyword>
<protein>
    <submittedName>
        <fullName evidence="3">C6 zinc finger domain-containing protein</fullName>
    </submittedName>
</protein>
<evidence type="ECO:0000313" key="4">
    <source>
        <dbReference type="Proteomes" id="UP001629113"/>
    </source>
</evidence>
<organism evidence="3 4">
    <name type="scientific">Phlyctema vagabunda</name>
    <dbReference type="NCBI Taxonomy" id="108571"/>
    <lineage>
        <taxon>Eukaryota</taxon>
        <taxon>Fungi</taxon>
        <taxon>Dikarya</taxon>
        <taxon>Ascomycota</taxon>
        <taxon>Pezizomycotina</taxon>
        <taxon>Leotiomycetes</taxon>
        <taxon>Helotiales</taxon>
        <taxon>Dermateaceae</taxon>
        <taxon>Phlyctema</taxon>
    </lineage>
</organism>
<proteinExistence type="predicted"/>
<sequence>MQVAVIILAVLAICIALVGVAAFGQMWHQQGRLPGRSSSACDEGKPQCANCLRQKASCSYLQHIPLASRPRHHNQHVSVPQYHRPPLILPSQPLVVKPVPRGLNSLPIQFTSLDLELLHFYTTNTSIDVLGPDVTGTRVWQTEAVVLALNHPFLLHELFSFAALHLANVKAEDPAASQKYRNVAATYYARSISQFRMEIQNINQENCHATFSCSALLGFHAWAVQAERGANLFFSGEEDEGGRGSGTDIAWYKLHRGANHVLNSVFHWICDGPLWDMIRPWMSLSPNDPMILKPEDERELDAVAACWAGDDVSDTERETLEETLQTLRRTFSTVTTKKAEIGDSAAILSWIILIPDSFCFMVEERYPQALVLIAVYCVLLKKIDHLWWIKGKAANLLAAVEKRLPPGWEPWLAWAMQVVNSPVSDDSTIAGLEDSLITTL</sequence>
<feature type="signal peptide" evidence="2">
    <location>
        <begin position="1"/>
        <end position="22"/>
    </location>
</feature>